<reference evidence="2" key="1">
    <citation type="journal article" date="2016" name="Front. Microbiol.">
        <title>The complete genome sequence of hyperthermophile Dictyoglomus turgidum DSM 6724 reveals a specialized carbohydrate fermentor.</title>
        <authorList>
            <person name="Brumm P.J."/>
            <person name="Gowda K."/>
            <person name="Robb F.T."/>
            <person name="Mead D.A."/>
        </authorList>
    </citation>
    <scope>NUCLEOTIDE SEQUENCE [LARGE SCALE GENOMIC DNA]</scope>
    <source>
        <strain evidence="2">DSM 6724 / Z-1310</strain>
    </source>
</reference>
<dbReference type="InParanoid" id="B8DZ02"/>
<dbReference type="KEGG" id="dtu:Dtur_0306"/>
<evidence type="ECO:0000313" key="1">
    <source>
        <dbReference type="EMBL" id="ACK41628.1"/>
    </source>
</evidence>
<dbReference type="RefSeq" id="WP_012582713.1">
    <property type="nucleotide sequence ID" value="NC_011661.1"/>
</dbReference>
<accession>B8DZ02</accession>
<dbReference type="EMBL" id="CP001251">
    <property type="protein sequence ID" value="ACK41628.1"/>
    <property type="molecule type" value="Genomic_DNA"/>
</dbReference>
<dbReference type="EnsemblBacteria" id="ACK41628">
    <property type="protein sequence ID" value="ACK41628"/>
    <property type="gene ID" value="Dtur_0306"/>
</dbReference>
<sequence length="273" mass="31020">MRNILKLKKTTIVIIAVFLLFSLYSSKSFGFDWDSFLEGLYRCNITFQRPIYGDTYLYNDPLSTSFTVIDVFGDDYTFYINQNANSSKISYLSLNIRIPFFYTDSLSIGFSNSQRYFYTNIFNETGFSTDSILMANGGGLYLNLKATNQLCIFTVLGAVYYEIDSVADTLKPSWYGDPGLYWNGYFYEPGTPLKVKGQTDYMFFFSVGIKYYLLSGLYLELCYSNFPGATIKNMSYILEGPTDLKINVSSDKMPKPITIKESSIITFGIGLGL</sequence>
<dbReference type="OrthoDB" id="9917828at2"/>
<proteinExistence type="predicted"/>
<dbReference type="Proteomes" id="UP000007719">
    <property type="component" value="Chromosome"/>
</dbReference>
<dbReference type="AlphaFoldDB" id="B8DZ02"/>
<name>B8DZ02_DICTD</name>
<keyword evidence="2" id="KW-1185">Reference proteome</keyword>
<dbReference type="HOGENOM" id="CLU_1003750_0_0_0"/>
<gene>
    <name evidence="1" type="ordered locus">Dtur_0306</name>
</gene>
<dbReference type="STRING" id="515635.Dtur_0306"/>
<organism evidence="1 2">
    <name type="scientific">Dictyoglomus turgidum (strain DSM 6724 / Z-1310)</name>
    <dbReference type="NCBI Taxonomy" id="515635"/>
    <lineage>
        <taxon>Bacteria</taxon>
        <taxon>Pseudomonadati</taxon>
        <taxon>Dictyoglomota</taxon>
        <taxon>Dictyoglomia</taxon>
        <taxon>Dictyoglomales</taxon>
        <taxon>Dictyoglomaceae</taxon>
        <taxon>Dictyoglomus</taxon>
    </lineage>
</organism>
<evidence type="ECO:0000313" key="2">
    <source>
        <dbReference type="Proteomes" id="UP000007719"/>
    </source>
</evidence>
<protein>
    <submittedName>
        <fullName evidence="1">Uncharacterized protein</fullName>
    </submittedName>
</protein>